<gene>
    <name evidence="2" type="ORF">P8C59_003870</name>
</gene>
<dbReference type="EMBL" id="JAQQPM010000003">
    <property type="protein sequence ID" value="KAK2069277.1"/>
    <property type="molecule type" value="Genomic_DNA"/>
</dbReference>
<protein>
    <submittedName>
        <fullName evidence="2">Uncharacterized protein</fullName>
    </submittedName>
</protein>
<proteinExistence type="predicted"/>
<organism evidence="2 3">
    <name type="scientific">Phyllachora maydis</name>
    <dbReference type="NCBI Taxonomy" id="1825666"/>
    <lineage>
        <taxon>Eukaryota</taxon>
        <taxon>Fungi</taxon>
        <taxon>Dikarya</taxon>
        <taxon>Ascomycota</taxon>
        <taxon>Pezizomycotina</taxon>
        <taxon>Sordariomycetes</taxon>
        <taxon>Sordariomycetidae</taxon>
        <taxon>Phyllachorales</taxon>
        <taxon>Phyllachoraceae</taxon>
        <taxon>Phyllachora</taxon>
    </lineage>
</organism>
<dbReference type="Proteomes" id="UP001217918">
    <property type="component" value="Unassembled WGS sequence"/>
</dbReference>
<evidence type="ECO:0000256" key="1">
    <source>
        <dbReference type="SAM" id="MobiDB-lite"/>
    </source>
</evidence>
<keyword evidence="3" id="KW-1185">Reference proteome</keyword>
<name>A0AAD9I2U1_9PEZI</name>
<evidence type="ECO:0000313" key="3">
    <source>
        <dbReference type="Proteomes" id="UP001217918"/>
    </source>
</evidence>
<feature type="region of interest" description="Disordered" evidence="1">
    <location>
        <begin position="35"/>
        <end position="58"/>
    </location>
</feature>
<reference evidence="2" key="1">
    <citation type="journal article" date="2023" name="Mol. Plant Microbe Interact.">
        <title>Elucidating the Obligate Nature and Biological Capacity of an Invasive Fungal Corn Pathogen.</title>
        <authorList>
            <person name="MacCready J.S."/>
            <person name="Roggenkamp E.M."/>
            <person name="Gdanetz K."/>
            <person name="Chilvers M.I."/>
        </authorList>
    </citation>
    <scope>NUCLEOTIDE SEQUENCE</scope>
    <source>
        <strain evidence="2">PM02</strain>
    </source>
</reference>
<dbReference type="AlphaFoldDB" id="A0AAD9I2U1"/>
<sequence>MPAGGKLPAVNRHSTFRHLVEKAVQESVDAQFYLSMSEGSSDSDAETKREQKPSCPAAKKFETCFQTGSLVSTGTDFQPNGKSDTAAAPDIIPKRLEVVKREHQGDELRDSSYNSLHLGESTDDIFQGQEHGCVDHVISLVKEQFPALGPSHLFSAHDHRAGAG</sequence>
<comment type="caution">
    <text evidence="2">The sequence shown here is derived from an EMBL/GenBank/DDBJ whole genome shotgun (WGS) entry which is preliminary data.</text>
</comment>
<accession>A0AAD9I2U1</accession>
<evidence type="ECO:0000313" key="2">
    <source>
        <dbReference type="EMBL" id="KAK2069277.1"/>
    </source>
</evidence>